<name>A0A4Y4D2K9_ZOORA</name>
<gene>
    <name evidence="1" type="ORF">ZRA01_38860</name>
</gene>
<dbReference type="Proteomes" id="UP000318422">
    <property type="component" value="Unassembled WGS sequence"/>
</dbReference>
<proteinExistence type="predicted"/>
<reference evidence="1 2" key="1">
    <citation type="submission" date="2019-06" db="EMBL/GenBank/DDBJ databases">
        <title>Whole genome shotgun sequence of Zoogloea ramigera NBRC 15342.</title>
        <authorList>
            <person name="Hosoyama A."/>
            <person name="Uohara A."/>
            <person name="Ohji S."/>
            <person name="Ichikawa N."/>
        </authorList>
    </citation>
    <scope>NUCLEOTIDE SEQUENCE [LARGE SCALE GENOMIC DNA]</scope>
    <source>
        <strain evidence="1 2">NBRC 15342</strain>
    </source>
</reference>
<dbReference type="EMBL" id="BJNV01000142">
    <property type="protein sequence ID" value="GEC97813.1"/>
    <property type="molecule type" value="Genomic_DNA"/>
</dbReference>
<sequence length="185" mass="20046">MGTMPWRRQGSGSGAGSLCAFHPRILESLPMTQNVISIDIPAELLAKLDAALDAIEAVTDIFEPISEEQMRALAKMGDRLEPFCRLAAAVLPQYPQALPPSFSVAELQRDLAAFDALRPRVHRLAKALEKSQDTLTALGSDVYAGARDGYTLMKAHGESDGLDLLRASLPDRSPRLRLDKPDPAA</sequence>
<protein>
    <submittedName>
        <fullName evidence="1">Uncharacterized protein</fullName>
    </submittedName>
</protein>
<evidence type="ECO:0000313" key="1">
    <source>
        <dbReference type="EMBL" id="GEC97813.1"/>
    </source>
</evidence>
<accession>A0A4Y4D2K9</accession>
<organism evidence="1 2">
    <name type="scientific">Zoogloea ramigera</name>
    <dbReference type="NCBI Taxonomy" id="350"/>
    <lineage>
        <taxon>Bacteria</taxon>
        <taxon>Pseudomonadati</taxon>
        <taxon>Pseudomonadota</taxon>
        <taxon>Betaproteobacteria</taxon>
        <taxon>Rhodocyclales</taxon>
        <taxon>Zoogloeaceae</taxon>
        <taxon>Zoogloea</taxon>
    </lineage>
</organism>
<comment type="caution">
    <text evidence="1">The sequence shown here is derived from an EMBL/GenBank/DDBJ whole genome shotgun (WGS) entry which is preliminary data.</text>
</comment>
<dbReference type="AlphaFoldDB" id="A0A4Y4D2K9"/>
<keyword evidence="2" id="KW-1185">Reference proteome</keyword>
<evidence type="ECO:0000313" key="2">
    <source>
        <dbReference type="Proteomes" id="UP000318422"/>
    </source>
</evidence>